<comment type="caution">
    <text evidence="1">The sequence shown here is derived from an EMBL/GenBank/DDBJ whole genome shotgun (WGS) entry which is preliminary data.</text>
</comment>
<keyword evidence="2" id="KW-1185">Reference proteome</keyword>
<reference evidence="1 2" key="1">
    <citation type="journal article" date="2018" name="Sci. Rep.">
        <title>Genomic signatures of local adaptation to the degree of environmental predictability in rotifers.</title>
        <authorList>
            <person name="Franch-Gras L."/>
            <person name="Hahn C."/>
            <person name="Garcia-Roger E.M."/>
            <person name="Carmona M.J."/>
            <person name="Serra M."/>
            <person name="Gomez A."/>
        </authorList>
    </citation>
    <scope>NUCLEOTIDE SEQUENCE [LARGE SCALE GENOMIC DNA]</scope>
    <source>
        <strain evidence="1">HYR1</strain>
    </source>
</reference>
<dbReference type="EMBL" id="REGN01012668">
    <property type="protein sequence ID" value="RMZ95008.1"/>
    <property type="molecule type" value="Genomic_DNA"/>
</dbReference>
<dbReference type="Proteomes" id="UP000276133">
    <property type="component" value="Unassembled WGS sequence"/>
</dbReference>
<organism evidence="1 2">
    <name type="scientific">Brachionus plicatilis</name>
    <name type="common">Marine rotifer</name>
    <name type="synonym">Brachionus muelleri</name>
    <dbReference type="NCBI Taxonomy" id="10195"/>
    <lineage>
        <taxon>Eukaryota</taxon>
        <taxon>Metazoa</taxon>
        <taxon>Spiralia</taxon>
        <taxon>Gnathifera</taxon>
        <taxon>Rotifera</taxon>
        <taxon>Eurotatoria</taxon>
        <taxon>Monogononta</taxon>
        <taxon>Pseudotrocha</taxon>
        <taxon>Ploima</taxon>
        <taxon>Brachionidae</taxon>
        <taxon>Brachionus</taxon>
    </lineage>
</organism>
<gene>
    <name evidence="1" type="ORF">BpHYR1_021136</name>
</gene>
<protein>
    <submittedName>
        <fullName evidence="1">Uncharacterized protein</fullName>
    </submittedName>
</protein>
<name>A0A3M7P7G6_BRAPC</name>
<dbReference type="AlphaFoldDB" id="A0A3M7P7G6"/>
<evidence type="ECO:0000313" key="2">
    <source>
        <dbReference type="Proteomes" id="UP000276133"/>
    </source>
</evidence>
<proteinExistence type="predicted"/>
<sequence length="91" mass="11008">MNKLNKMNTMIKMNNLNKMNKLKKMNKLNKMNNLNKINYIYIRFMLDRFSNLNLLNAERRIKGPSKKIKSTIEFWCDIIVMTPFMMCKIEI</sequence>
<accession>A0A3M7P7G6</accession>
<evidence type="ECO:0000313" key="1">
    <source>
        <dbReference type="EMBL" id="RMZ95008.1"/>
    </source>
</evidence>